<protein>
    <recommendedName>
        <fullName evidence="3">HD domain-containing protein</fullName>
    </recommendedName>
</protein>
<name>A0A6A4H488_9AGAR</name>
<evidence type="ECO:0000313" key="1">
    <source>
        <dbReference type="EMBL" id="KAE9392095.1"/>
    </source>
</evidence>
<dbReference type="AlphaFoldDB" id="A0A6A4H488"/>
<dbReference type="PANTHER" id="PTHR35569">
    <property type="entry name" value="CYANAMIDE HYDRATASE DDI2-RELATED"/>
    <property type="match status" value="1"/>
</dbReference>
<sequence length="191" mass="21286">MLHSGFPSSTPSVPQITRQDLVKRVYLTSLLHDLGFSQHEDFTTHPAHHMSFELSGAILAFEHLRATYNRSPHQHHQQQLDSEQISDITRSIMLHGLPIDAGMSSPVGVLIQISAMFDTLGYSAYDGVAMSMLHRETVKEIEEAFPRIDLVKELVAGLPQMLKFQPTCLLACLPDTAGRLLKVVQRTADSE</sequence>
<dbReference type="PANTHER" id="PTHR35569:SF1">
    <property type="entry name" value="CYANAMIDE HYDRATASE DDI2-RELATED"/>
    <property type="match status" value="1"/>
</dbReference>
<dbReference type="SUPFAM" id="SSF109604">
    <property type="entry name" value="HD-domain/PDEase-like"/>
    <property type="match status" value="1"/>
</dbReference>
<evidence type="ECO:0008006" key="3">
    <source>
        <dbReference type="Google" id="ProtNLM"/>
    </source>
</evidence>
<dbReference type="EMBL" id="ML769604">
    <property type="protein sequence ID" value="KAE9392095.1"/>
    <property type="molecule type" value="Genomic_DNA"/>
</dbReference>
<dbReference type="OrthoDB" id="409121at2759"/>
<reference evidence="1" key="1">
    <citation type="journal article" date="2019" name="Environ. Microbiol.">
        <title>Fungal ecological strategies reflected in gene transcription - a case study of two litter decomposers.</title>
        <authorList>
            <person name="Barbi F."/>
            <person name="Kohler A."/>
            <person name="Barry K."/>
            <person name="Baskaran P."/>
            <person name="Daum C."/>
            <person name="Fauchery L."/>
            <person name="Ihrmark K."/>
            <person name="Kuo A."/>
            <person name="LaButti K."/>
            <person name="Lipzen A."/>
            <person name="Morin E."/>
            <person name="Grigoriev I.V."/>
            <person name="Henrissat B."/>
            <person name="Lindahl B."/>
            <person name="Martin F."/>
        </authorList>
    </citation>
    <scope>NUCLEOTIDE SEQUENCE</scope>
    <source>
        <strain evidence="1">JB14</strain>
    </source>
</reference>
<evidence type="ECO:0000313" key="2">
    <source>
        <dbReference type="Proteomes" id="UP000799118"/>
    </source>
</evidence>
<gene>
    <name evidence="1" type="ORF">BT96DRAFT_1000647</name>
</gene>
<proteinExistence type="predicted"/>
<dbReference type="Proteomes" id="UP000799118">
    <property type="component" value="Unassembled WGS sequence"/>
</dbReference>
<accession>A0A6A4H488</accession>
<organism evidence="1 2">
    <name type="scientific">Gymnopus androsaceus JB14</name>
    <dbReference type="NCBI Taxonomy" id="1447944"/>
    <lineage>
        <taxon>Eukaryota</taxon>
        <taxon>Fungi</taxon>
        <taxon>Dikarya</taxon>
        <taxon>Basidiomycota</taxon>
        <taxon>Agaricomycotina</taxon>
        <taxon>Agaricomycetes</taxon>
        <taxon>Agaricomycetidae</taxon>
        <taxon>Agaricales</taxon>
        <taxon>Marasmiineae</taxon>
        <taxon>Omphalotaceae</taxon>
        <taxon>Gymnopus</taxon>
    </lineage>
</organism>
<keyword evidence="2" id="KW-1185">Reference proteome</keyword>